<organism evidence="8 9">
    <name type="scientific">Datura stramonium</name>
    <name type="common">Jimsonweed</name>
    <name type="synonym">Common thornapple</name>
    <dbReference type="NCBI Taxonomy" id="4076"/>
    <lineage>
        <taxon>Eukaryota</taxon>
        <taxon>Viridiplantae</taxon>
        <taxon>Streptophyta</taxon>
        <taxon>Embryophyta</taxon>
        <taxon>Tracheophyta</taxon>
        <taxon>Spermatophyta</taxon>
        <taxon>Magnoliopsida</taxon>
        <taxon>eudicotyledons</taxon>
        <taxon>Gunneridae</taxon>
        <taxon>Pentapetalae</taxon>
        <taxon>asterids</taxon>
        <taxon>lamiids</taxon>
        <taxon>Solanales</taxon>
        <taxon>Solanaceae</taxon>
        <taxon>Solanoideae</taxon>
        <taxon>Datureae</taxon>
        <taxon>Datura</taxon>
    </lineage>
</organism>
<sequence length="95" mass="10903">ELHSPQKSPVVTHVAPMNDKTEKSRQAVREGKFLVHPRWIEAANYLWRKPPEENFPSIKLERNCAIYPLIDSSHSHLNERWFGFSVGSSFSAEAS</sequence>
<dbReference type="InterPro" id="IPR039189">
    <property type="entry name" value="Fcp1"/>
</dbReference>
<dbReference type="SUPFAM" id="SSF52113">
    <property type="entry name" value="BRCT domain"/>
    <property type="match status" value="1"/>
</dbReference>
<feature type="non-terminal residue" evidence="8">
    <location>
        <position position="1"/>
    </location>
</feature>
<keyword evidence="9" id="KW-1185">Reference proteome</keyword>
<evidence type="ECO:0000256" key="1">
    <source>
        <dbReference type="ARBA" id="ARBA00004123"/>
    </source>
</evidence>
<keyword evidence="4" id="KW-0539">Nucleus</keyword>
<dbReference type="Gene3D" id="3.40.50.10190">
    <property type="entry name" value="BRCT domain"/>
    <property type="match status" value="1"/>
</dbReference>
<evidence type="ECO:0000256" key="5">
    <source>
        <dbReference type="ARBA" id="ARBA00047761"/>
    </source>
</evidence>
<gene>
    <name evidence="8" type="ORF">HAX54_051777</name>
</gene>
<name>A0ABS8WSR6_DATST</name>
<dbReference type="InterPro" id="IPR036420">
    <property type="entry name" value="BRCT_dom_sf"/>
</dbReference>
<evidence type="ECO:0000256" key="2">
    <source>
        <dbReference type="ARBA" id="ARBA00013081"/>
    </source>
</evidence>
<dbReference type="EC" id="3.1.3.16" evidence="2"/>
<comment type="catalytic activity">
    <reaction evidence="6">
        <text>O-phospho-L-threonyl-[protein] + H2O = L-threonyl-[protein] + phosphate</text>
        <dbReference type="Rhea" id="RHEA:47004"/>
        <dbReference type="Rhea" id="RHEA-COMP:11060"/>
        <dbReference type="Rhea" id="RHEA-COMP:11605"/>
        <dbReference type="ChEBI" id="CHEBI:15377"/>
        <dbReference type="ChEBI" id="CHEBI:30013"/>
        <dbReference type="ChEBI" id="CHEBI:43474"/>
        <dbReference type="ChEBI" id="CHEBI:61977"/>
        <dbReference type="EC" id="3.1.3.16"/>
    </reaction>
</comment>
<evidence type="ECO:0000256" key="4">
    <source>
        <dbReference type="ARBA" id="ARBA00023242"/>
    </source>
</evidence>
<dbReference type="PANTHER" id="PTHR23081:SF36">
    <property type="entry name" value="RNA POLYMERASE II SUBUNIT A C-TERMINAL DOMAIN PHOSPHATASE"/>
    <property type="match status" value="1"/>
</dbReference>
<dbReference type="PANTHER" id="PTHR23081">
    <property type="entry name" value="RNA POLYMERASE II CTD PHOSPHATASE"/>
    <property type="match status" value="1"/>
</dbReference>
<proteinExistence type="predicted"/>
<evidence type="ECO:0000313" key="9">
    <source>
        <dbReference type="Proteomes" id="UP000823775"/>
    </source>
</evidence>
<evidence type="ECO:0000256" key="7">
    <source>
        <dbReference type="SAM" id="MobiDB-lite"/>
    </source>
</evidence>
<keyword evidence="3" id="KW-0378">Hydrolase</keyword>
<comment type="caution">
    <text evidence="8">The sequence shown here is derived from an EMBL/GenBank/DDBJ whole genome shotgun (WGS) entry which is preliminary data.</text>
</comment>
<comment type="subcellular location">
    <subcellularLocation>
        <location evidence="1">Nucleus</location>
    </subcellularLocation>
</comment>
<reference evidence="8 9" key="1">
    <citation type="journal article" date="2021" name="BMC Genomics">
        <title>Datura genome reveals duplications of psychoactive alkaloid biosynthetic genes and high mutation rate following tissue culture.</title>
        <authorList>
            <person name="Rajewski A."/>
            <person name="Carter-House D."/>
            <person name="Stajich J."/>
            <person name="Litt A."/>
        </authorList>
    </citation>
    <scope>NUCLEOTIDE SEQUENCE [LARGE SCALE GENOMIC DNA]</scope>
    <source>
        <strain evidence="8">AR-01</strain>
    </source>
</reference>
<comment type="catalytic activity">
    <reaction evidence="5">
        <text>O-phospho-L-seryl-[protein] + H2O = L-seryl-[protein] + phosphate</text>
        <dbReference type="Rhea" id="RHEA:20629"/>
        <dbReference type="Rhea" id="RHEA-COMP:9863"/>
        <dbReference type="Rhea" id="RHEA-COMP:11604"/>
        <dbReference type="ChEBI" id="CHEBI:15377"/>
        <dbReference type="ChEBI" id="CHEBI:29999"/>
        <dbReference type="ChEBI" id="CHEBI:43474"/>
        <dbReference type="ChEBI" id="CHEBI:83421"/>
        <dbReference type="EC" id="3.1.3.16"/>
    </reaction>
</comment>
<evidence type="ECO:0000256" key="6">
    <source>
        <dbReference type="ARBA" id="ARBA00048336"/>
    </source>
</evidence>
<evidence type="ECO:0000313" key="8">
    <source>
        <dbReference type="EMBL" id="MCE3052189.1"/>
    </source>
</evidence>
<evidence type="ECO:0000256" key="3">
    <source>
        <dbReference type="ARBA" id="ARBA00022801"/>
    </source>
</evidence>
<feature type="region of interest" description="Disordered" evidence="7">
    <location>
        <begin position="1"/>
        <end position="26"/>
    </location>
</feature>
<protein>
    <recommendedName>
        <fullName evidence="2">protein-serine/threonine phosphatase</fullName>
        <ecNumber evidence="2">3.1.3.16</ecNumber>
    </recommendedName>
</protein>
<dbReference type="EMBL" id="JACEIK010009289">
    <property type="protein sequence ID" value="MCE3052189.1"/>
    <property type="molecule type" value="Genomic_DNA"/>
</dbReference>
<dbReference type="Proteomes" id="UP000823775">
    <property type="component" value="Unassembled WGS sequence"/>
</dbReference>
<accession>A0ABS8WSR6</accession>